<feature type="non-terminal residue" evidence="2">
    <location>
        <position position="1"/>
    </location>
</feature>
<organism evidence="2">
    <name type="scientific">uncultured Acidimicrobiales bacterium</name>
    <dbReference type="NCBI Taxonomy" id="310071"/>
    <lineage>
        <taxon>Bacteria</taxon>
        <taxon>Bacillati</taxon>
        <taxon>Actinomycetota</taxon>
        <taxon>Acidimicrobiia</taxon>
        <taxon>Acidimicrobiales</taxon>
        <taxon>environmental samples</taxon>
    </lineage>
</organism>
<feature type="region of interest" description="Disordered" evidence="1">
    <location>
        <begin position="143"/>
        <end position="185"/>
    </location>
</feature>
<reference evidence="2" key="1">
    <citation type="submission" date="2020-02" db="EMBL/GenBank/DDBJ databases">
        <authorList>
            <person name="Meier V. D."/>
        </authorList>
    </citation>
    <scope>NUCLEOTIDE SEQUENCE</scope>
    <source>
        <strain evidence="2">AVDCRST_MAG10</strain>
    </source>
</reference>
<feature type="compositionally biased region" description="Basic and acidic residues" evidence="1">
    <location>
        <begin position="19"/>
        <end position="48"/>
    </location>
</feature>
<evidence type="ECO:0000313" key="2">
    <source>
        <dbReference type="EMBL" id="CAA9244489.1"/>
    </source>
</evidence>
<protein>
    <submittedName>
        <fullName evidence="2">Uncharacterized protein</fullName>
    </submittedName>
</protein>
<dbReference type="EMBL" id="CADCTB010000116">
    <property type="protein sequence ID" value="CAA9244489.1"/>
    <property type="molecule type" value="Genomic_DNA"/>
</dbReference>
<feature type="region of interest" description="Disordered" evidence="1">
    <location>
        <begin position="1"/>
        <end position="108"/>
    </location>
</feature>
<name>A0A6J4IA26_9ACTN</name>
<feature type="non-terminal residue" evidence="2">
    <location>
        <position position="185"/>
    </location>
</feature>
<gene>
    <name evidence="2" type="ORF">AVDCRST_MAG10-1861</name>
</gene>
<sequence length="185" mass="18896">GSDFDAPHGRRVLRPSPHRTADAVDQRGDRGDRSGPAPSEDRGGDLLRVDGLAPGEPGPWGGGTAGRRALGRPQRLCPGCLVGAGRRQAGSGGQADRGPTSPCRGGPLPVDVAVRRGCQEAHLRAARPHRALAGRHRVGHGAGLPALVTRGRGVRRRAGVGGGGVVDHPAPPGLQPGPGRPLRPL</sequence>
<proteinExistence type="predicted"/>
<feature type="compositionally biased region" description="Pro residues" evidence="1">
    <location>
        <begin position="169"/>
        <end position="185"/>
    </location>
</feature>
<accession>A0A6J4IA26</accession>
<evidence type="ECO:0000256" key="1">
    <source>
        <dbReference type="SAM" id="MobiDB-lite"/>
    </source>
</evidence>
<dbReference type="AlphaFoldDB" id="A0A6J4IA26"/>